<feature type="domain" description="Type II methyltransferase M.TaqI-like" evidence="8">
    <location>
        <begin position="24"/>
        <end position="146"/>
    </location>
</feature>
<dbReference type="InterPro" id="IPR029063">
    <property type="entry name" value="SAM-dependent_MTases_sf"/>
</dbReference>
<keyword evidence="3" id="KW-0808">Transferase</keyword>
<keyword evidence="2 9" id="KW-0489">Methyltransferase</keyword>
<keyword evidence="10" id="KW-1185">Reference proteome</keyword>
<organism evidence="9 10">
    <name type="scientific">Paraclostridium bifermentans</name>
    <name type="common">Clostridium bifermentans</name>
    <dbReference type="NCBI Taxonomy" id="1490"/>
    <lineage>
        <taxon>Bacteria</taxon>
        <taxon>Bacillati</taxon>
        <taxon>Bacillota</taxon>
        <taxon>Clostridia</taxon>
        <taxon>Peptostreptococcales</taxon>
        <taxon>Peptostreptococcaceae</taxon>
        <taxon>Paraclostridium</taxon>
    </lineage>
</organism>
<dbReference type="PANTHER" id="PTHR33841">
    <property type="entry name" value="DNA METHYLTRANSFERASE YEEA-RELATED"/>
    <property type="match status" value="1"/>
</dbReference>
<evidence type="ECO:0000256" key="2">
    <source>
        <dbReference type="ARBA" id="ARBA00022603"/>
    </source>
</evidence>
<evidence type="ECO:0000256" key="1">
    <source>
        <dbReference type="ARBA" id="ARBA00011900"/>
    </source>
</evidence>
<evidence type="ECO:0000256" key="3">
    <source>
        <dbReference type="ARBA" id="ARBA00022679"/>
    </source>
</evidence>
<dbReference type="InterPro" id="IPR002052">
    <property type="entry name" value="DNA_methylase_N6_adenine_CS"/>
</dbReference>
<accession>A0ABY8R508</accession>
<proteinExistence type="predicted"/>
<dbReference type="SUPFAM" id="SSF53335">
    <property type="entry name" value="S-adenosyl-L-methionine-dependent methyltransferases"/>
    <property type="match status" value="1"/>
</dbReference>
<dbReference type="InterPro" id="IPR011639">
    <property type="entry name" value="MethylTrfase_TaqI-like_dom"/>
</dbReference>
<evidence type="ECO:0000313" key="10">
    <source>
        <dbReference type="Proteomes" id="UP001239169"/>
    </source>
</evidence>
<keyword evidence="4" id="KW-0949">S-adenosyl-L-methionine</keyword>
<dbReference type="GO" id="GO:0032259">
    <property type="term" value="P:methylation"/>
    <property type="evidence" value="ECO:0007669"/>
    <property type="project" value="UniProtKB-KW"/>
</dbReference>
<evidence type="ECO:0000259" key="8">
    <source>
        <dbReference type="Pfam" id="PF07669"/>
    </source>
</evidence>
<reference evidence="9 10" key="1">
    <citation type="submission" date="2023-04" db="EMBL/GenBank/DDBJ databases">
        <title>Bacteria Genome Submission.</title>
        <authorList>
            <person name="Isaac P."/>
        </authorList>
    </citation>
    <scope>NUCLEOTIDE SEQUENCE [LARGE SCALE GENOMIC DNA]</scope>
    <source>
        <strain evidence="9 10">SampleS7P1</strain>
    </source>
</reference>
<dbReference type="InterPro" id="IPR050953">
    <property type="entry name" value="N4_N6_ade-DNA_methylase"/>
</dbReference>
<keyword evidence="6" id="KW-0238">DNA-binding</keyword>
<keyword evidence="5" id="KW-0680">Restriction system</keyword>
<dbReference type="GO" id="GO:0008168">
    <property type="term" value="F:methyltransferase activity"/>
    <property type="evidence" value="ECO:0007669"/>
    <property type="project" value="UniProtKB-KW"/>
</dbReference>
<sequence>MYKKFEIIKNDLNIENIHEHIIKNCIYGIDIDQNAVNVLKYSLRNKELDSCIDEFNIYCFDSLMYEGIDDTLKETFWGEKFDYIIGNPPYIGHKNLTMKYKKQLIKNYGDVYKDKADIYFCFYKRIIDSLKKNGVASIITPRYFWKVRVEKI</sequence>
<evidence type="ECO:0000256" key="6">
    <source>
        <dbReference type="ARBA" id="ARBA00023125"/>
    </source>
</evidence>
<protein>
    <recommendedName>
        <fullName evidence="1">site-specific DNA-methyltransferase (adenine-specific)</fullName>
        <ecNumber evidence="1">2.1.1.72</ecNumber>
    </recommendedName>
</protein>
<comment type="catalytic activity">
    <reaction evidence="7">
        <text>a 2'-deoxyadenosine in DNA + S-adenosyl-L-methionine = an N(6)-methyl-2'-deoxyadenosine in DNA + S-adenosyl-L-homocysteine + H(+)</text>
        <dbReference type="Rhea" id="RHEA:15197"/>
        <dbReference type="Rhea" id="RHEA-COMP:12418"/>
        <dbReference type="Rhea" id="RHEA-COMP:12419"/>
        <dbReference type="ChEBI" id="CHEBI:15378"/>
        <dbReference type="ChEBI" id="CHEBI:57856"/>
        <dbReference type="ChEBI" id="CHEBI:59789"/>
        <dbReference type="ChEBI" id="CHEBI:90615"/>
        <dbReference type="ChEBI" id="CHEBI:90616"/>
        <dbReference type="EC" id="2.1.1.72"/>
    </reaction>
</comment>
<dbReference type="PROSITE" id="PS00092">
    <property type="entry name" value="N6_MTASE"/>
    <property type="match status" value="1"/>
</dbReference>
<dbReference type="PRINTS" id="PR00507">
    <property type="entry name" value="N12N6MTFRASE"/>
</dbReference>
<gene>
    <name evidence="9" type="ORF">QJS64_18975</name>
</gene>
<dbReference type="Proteomes" id="UP001239169">
    <property type="component" value="Chromosome"/>
</dbReference>
<evidence type="ECO:0000313" key="9">
    <source>
        <dbReference type="EMBL" id="WGX75921.1"/>
    </source>
</evidence>
<dbReference type="Gene3D" id="3.40.50.150">
    <property type="entry name" value="Vaccinia Virus protein VP39"/>
    <property type="match status" value="1"/>
</dbReference>
<dbReference type="EC" id="2.1.1.72" evidence="1"/>
<name>A0ABY8R508_PARBF</name>
<evidence type="ECO:0000256" key="5">
    <source>
        <dbReference type="ARBA" id="ARBA00022747"/>
    </source>
</evidence>
<evidence type="ECO:0000256" key="7">
    <source>
        <dbReference type="ARBA" id="ARBA00047942"/>
    </source>
</evidence>
<dbReference type="EMBL" id="CP124685">
    <property type="protein sequence ID" value="WGX75921.1"/>
    <property type="molecule type" value="Genomic_DNA"/>
</dbReference>
<dbReference type="Pfam" id="PF07669">
    <property type="entry name" value="Eco57I"/>
    <property type="match status" value="1"/>
</dbReference>
<evidence type="ECO:0000256" key="4">
    <source>
        <dbReference type="ARBA" id="ARBA00022691"/>
    </source>
</evidence>
<dbReference type="PANTHER" id="PTHR33841:SF6">
    <property type="entry name" value="TYPE II METHYLTRANSFERASE M.HINDII"/>
    <property type="match status" value="1"/>
</dbReference>